<evidence type="ECO:0000256" key="2">
    <source>
        <dbReference type="ARBA" id="ARBA00022692"/>
    </source>
</evidence>
<dbReference type="PANTHER" id="PTHR11814">
    <property type="entry name" value="SULFATE TRANSPORTER"/>
    <property type="match status" value="1"/>
</dbReference>
<evidence type="ECO:0000313" key="8">
    <source>
        <dbReference type="Proteomes" id="UP000008363"/>
    </source>
</evidence>
<dbReference type="InterPro" id="IPR001902">
    <property type="entry name" value="SLC26A/SulP_fam"/>
</dbReference>
<keyword evidence="8" id="KW-1185">Reference proteome</keyword>
<proteinExistence type="predicted"/>
<dbReference type="GO" id="GO:0016020">
    <property type="term" value="C:membrane"/>
    <property type="evidence" value="ECO:0007669"/>
    <property type="project" value="UniProtKB-SubCell"/>
</dbReference>
<sequence length="580" mass="60597">MTDSDDKHDGDGRVRALARSVTVLEGIRPYQRSRLTGDVIAGITLAALAIPEVMGYTQIAGTPVITGLYTILIPAVVFALLGSSRHLVVGGDSATAAILFAGIAGLGISGLNPGTDEWVAFAGLAALITGGLLLLARVARLGFLADFISRTVLVGFLTGVGIQVALGQFAGMLGVASPKVDLDQVSGTVIKFYDTLKEIPDASGATVAVSVAVIAILVVFERWIPMIPGGLVAVVGLIAVSWGFDLASHGVSTLGSVPSGLPPLGLPSGVGADDVIPLLATCVSMFLVILAQSAATSRAYAVKYKEHFVENTDLVGLGAANLTAGLSGAFVVNGSPTKTKMAEEAKATSQIAMLAMAATVAIVLLFLTKPLQYMPNAVLSAVVFVIGIKLIDVADMRAIYRLRRNEFWIAALTAAVVVGVGVEQGIILAIVLSVLLHVKRHYSPNDAVVSRDAQGHPVLSPPTSGTVSEPGLVVYRFSVGLFYANAARFAEEILALVDTAEPPRWLILLADGIDDIDYTGGKTVLETADQLAQRGITFAITDATDHIRHELDRFGVTAKIGEGRYYQSLDDAFTAFHTAT</sequence>
<dbReference type="EMBL" id="BAHC01000060">
    <property type="protein sequence ID" value="GAB89417.1"/>
    <property type="molecule type" value="Genomic_DNA"/>
</dbReference>
<dbReference type="GO" id="GO:0055085">
    <property type="term" value="P:transmembrane transport"/>
    <property type="evidence" value="ECO:0007669"/>
    <property type="project" value="InterPro"/>
</dbReference>
<name>K6WB49_9ACTN</name>
<dbReference type="AlphaFoldDB" id="K6WB49"/>
<feature type="transmembrane region" description="Helical" evidence="5">
    <location>
        <begin position="347"/>
        <end position="367"/>
    </location>
</feature>
<feature type="transmembrane region" description="Helical" evidence="5">
    <location>
        <begin position="407"/>
        <end position="436"/>
    </location>
</feature>
<feature type="domain" description="STAS" evidence="6">
    <location>
        <begin position="470"/>
        <end position="576"/>
    </location>
</feature>
<evidence type="ECO:0000256" key="3">
    <source>
        <dbReference type="ARBA" id="ARBA00022989"/>
    </source>
</evidence>
<dbReference type="SUPFAM" id="SSF52091">
    <property type="entry name" value="SpoIIaa-like"/>
    <property type="match status" value="1"/>
</dbReference>
<feature type="transmembrane region" description="Helical" evidence="5">
    <location>
        <begin position="118"/>
        <end position="139"/>
    </location>
</feature>
<feature type="transmembrane region" description="Helical" evidence="5">
    <location>
        <begin position="227"/>
        <end position="244"/>
    </location>
</feature>
<accession>K6WB49</accession>
<dbReference type="Pfam" id="PF00916">
    <property type="entry name" value="Sulfate_transp"/>
    <property type="match status" value="1"/>
</dbReference>
<dbReference type="CDD" id="cd07042">
    <property type="entry name" value="STAS_SulP_like_sulfate_transporter"/>
    <property type="match status" value="1"/>
</dbReference>
<organism evidence="7 8">
    <name type="scientific">Gordonia rhizosphera NBRC 16068</name>
    <dbReference type="NCBI Taxonomy" id="1108045"/>
    <lineage>
        <taxon>Bacteria</taxon>
        <taxon>Bacillati</taxon>
        <taxon>Actinomycetota</taxon>
        <taxon>Actinomycetes</taxon>
        <taxon>Mycobacteriales</taxon>
        <taxon>Gordoniaceae</taxon>
        <taxon>Gordonia</taxon>
    </lineage>
</organism>
<reference evidence="7 8" key="1">
    <citation type="submission" date="2012-08" db="EMBL/GenBank/DDBJ databases">
        <title>Whole genome shotgun sequence of Gordonia rhizosphera NBRC 16068.</title>
        <authorList>
            <person name="Takarada H."/>
            <person name="Isaki S."/>
            <person name="Hosoyama A."/>
            <person name="Tsuchikane K."/>
            <person name="Katsumata H."/>
            <person name="Baba S."/>
            <person name="Ohji S."/>
            <person name="Yamazaki S."/>
            <person name="Fujita N."/>
        </authorList>
    </citation>
    <scope>NUCLEOTIDE SEQUENCE [LARGE SCALE GENOMIC DNA]</scope>
    <source>
        <strain evidence="7 8">NBRC 16068</strain>
    </source>
</reference>
<dbReference type="RefSeq" id="WP_006331445.1">
    <property type="nucleotide sequence ID" value="NZ_BAHC01000060.1"/>
</dbReference>
<comment type="caution">
    <text evidence="7">The sequence shown here is derived from an EMBL/GenBank/DDBJ whole genome shotgun (WGS) entry which is preliminary data.</text>
</comment>
<feature type="transmembrane region" description="Helical" evidence="5">
    <location>
        <begin position="93"/>
        <end position="112"/>
    </location>
</feature>
<dbReference type="InterPro" id="IPR036513">
    <property type="entry name" value="STAS_dom_sf"/>
</dbReference>
<evidence type="ECO:0000256" key="1">
    <source>
        <dbReference type="ARBA" id="ARBA00004141"/>
    </source>
</evidence>
<feature type="transmembrane region" description="Helical" evidence="5">
    <location>
        <begin position="60"/>
        <end position="81"/>
    </location>
</feature>
<evidence type="ECO:0000259" key="6">
    <source>
        <dbReference type="PROSITE" id="PS50801"/>
    </source>
</evidence>
<evidence type="ECO:0000313" key="7">
    <source>
        <dbReference type="EMBL" id="GAB89417.1"/>
    </source>
</evidence>
<keyword evidence="3 5" id="KW-1133">Transmembrane helix</keyword>
<dbReference type="InterPro" id="IPR011547">
    <property type="entry name" value="SLC26A/SulP_dom"/>
</dbReference>
<dbReference type="eggNOG" id="COG0659">
    <property type="taxonomic scope" value="Bacteria"/>
</dbReference>
<keyword evidence="2 5" id="KW-0812">Transmembrane</keyword>
<protein>
    <submittedName>
        <fullName evidence="7">Putative sulfate transporter</fullName>
    </submittedName>
</protein>
<keyword evidence="4 5" id="KW-0472">Membrane</keyword>
<evidence type="ECO:0000256" key="4">
    <source>
        <dbReference type="ARBA" id="ARBA00023136"/>
    </source>
</evidence>
<feature type="transmembrane region" description="Helical" evidence="5">
    <location>
        <begin position="275"/>
        <end position="295"/>
    </location>
</feature>
<dbReference type="STRING" id="1108045.GORHZ_060_00490"/>
<dbReference type="Pfam" id="PF01740">
    <property type="entry name" value="STAS"/>
    <property type="match status" value="1"/>
</dbReference>
<dbReference type="Gene3D" id="3.30.750.24">
    <property type="entry name" value="STAS domain"/>
    <property type="match status" value="1"/>
</dbReference>
<dbReference type="InterPro" id="IPR002645">
    <property type="entry name" value="STAS_dom"/>
</dbReference>
<comment type="subcellular location">
    <subcellularLocation>
        <location evidence="1">Membrane</location>
        <topology evidence="1">Multi-pass membrane protein</topology>
    </subcellularLocation>
</comment>
<feature type="transmembrane region" description="Helical" evidence="5">
    <location>
        <begin position="202"/>
        <end position="220"/>
    </location>
</feature>
<dbReference type="Proteomes" id="UP000008363">
    <property type="component" value="Unassembled WGS sequence"/>
</dbReference>
<gene>
    <name evidence="7" type="ORF">GORHZ_060_00490</name>
</gene>
<evidence type="ECO:0000256" key="5">
    <source>
        <dbReference type="SAM" id="Phobius"/>
    </source>
</evidence>
<dbReference type="PROSITE" id="PS50801">
    <property type="entry name" value="STAS"/>
    <property type="match status" value="1"/>
</dbReference>
<feature type="transmembrane region" description="Helical" evidence="5">
    <location>
        <begin position="151"/>
        <end position="176"/>
    </location>
</feature>
<dbReference type="OrthoDB" id="9769739at2"/>
<feature type="transmembrane region" description="Helical" evidence="5">
    <location>
        <begin position="373"/>
        <end position="395"/>
    </location>
</feature>